<evidence type="ECO:0000313" key="2">
    <source>
        <dbReference type="EMBL" id="EOB03791.1"/>
    </source>
</evidence>
<evidence type="ECO:0000256" key="1">
    <source>
        <dbReference type="SAM" id="MobiDB-lite"/>
    </source>
</evidence>
<protein>
    <submittedName>
        <fullName evidence="2">Uncharacterized protein</fullName>
    </submittedName>
</protein>
<sequence>MRIQGCRSQGIDQGNQSIEQYLVSSDCIYTIEKNQRRGGKMGVDTTRYLQIHFALSKPIKPTWVETYQVMMDPAAVYPHVLETSCHTEITQPAHTGSSPSSRPAWSHTVQEASSDQSLLQSGRRARAKACRTRANTERHGQSPLQYKSSKSSLRAVSFQEFPQMRTSCYSTALRAPPRDAGFTKPFKTKKRGGCRDLKEKEPKRLHTDPIPTPLGRQRAVQELGTVSPRASPAPHGFILLLKMPEQGHHQLFRPEVLTPISKQAGKRRGPPRLSLLRDPIVYAQRALPPRSPASICDSLRAFLCF</sequence>
<reference evidence="3" key="1">
    <citation type="journal article" date="2013" name="Nat. Genet.">
        <title>The duck genome and transcriptome provide insight into an avian influenza virus reservoir species.</title>
        <authorList>
            <person name="Huang Y."/>
            <person name="Li Y."/>
            <person name="Burt D.W."/>
            <person name="Chen H."/>
            <person name="Zhang Y."/>
            <person name="Qian W."/>
            <person name="Kim H."/>
            <person name="Gan S."/>
            <person name="Zhao Y."/>
            <person name="Li J."/>
            <person name="Yi K."/>
            <person name="Feng H."/>
            <person name="Zhu P."/>
            <person name="Li B."/>
            <person name="Liu Q."/>
            <person name="Fairley S."/>
            <person name="Magor K.E."/>
            <person name="Du Z."/>
            <person name="Hu X."/>
            <person name="Goodman L."/>
            <person name="Tafer H."/>
            <person name="Vignal A."/>
            <person name="Lee T."/>
            <person name="Kim K.W."/>
            <person name="Sheng Z."/>
            <person name="An Y."/>
            <person name="Searle S."/>
            <person name="Herrero J."/>
            <person name="Groenen M.A."/>
            <person name="Crooijmans R.P."/>
            <person name="Faraut T."/>
            <person name="Cai Q."/>
            <person name="Webster R.G."/>
            <person name="Aldridge J.R."/>
            <person name="Warren W.C."/>
            <person name="Bartschat S."/>
            <person name="Kehr S."/>
            <person name="Marz M."/>
            <person name="Stadler P.F."/>
            <person name="Smith J."/>
            <person name="Kraus R.H."/>
            <person name="Zhao Y."/>
            <person name="Ren L."/>
            <person name="Fei J."/>
            <person name="Morisson M."/>
            <person name="Kaiser P."/>
            <person name="Griffin D.K."/>
            <person name="Rao M."/>
            <person name="Pitel F."/>
            <person name="Wang J."/>
            <person name="Li N."/>
        </authorList>
    </citation>
    <scope>NUCLEOTIDE SEQUENCE [LARGE SCALE GENOMIC DNA]</scope>
</reference>
<name>R0K1G7_ANAPL</name>
<evidence type="ECO:0000313" key="3">
    <source>
        <dbReference type="Proteomes" id="UP000296049"/>
    </source>
</evidence>
<feature type="compositionally biased region" description="Polar residues" evidence="1">
    <location>
        <begin position="90"/>
        <end position="120"/>
    </location>
</feature>
<dbReference type="AlphaFoldDB" id="R0K1G7"/>
<keyword evidence="3" id="KW-1185">Reference proteome</keyword>
<dbReference type="EMBL" id="KB742833">
    <property type="protein sequence ID" value="EOB03791.1"/>
    <property type="molecule type" value="Genomic_DNA"/>
</dbReference>
<dbReference type="Proteomes" id="UP000296049">
    <property type="component" value="Unassembled WGS sequence"/>
</dbReference>
<accession>R0K1G7</accession>
<gene>
    <name evidence="2" type="ORF">Anapl_00004</name>
</gene>
<organism evidence="2 3">
    <name type="scientific">Anas platyrhynchos</name>
    <name type="common">Mallard</name>
    <name type="synonym">Anas boschas</name>
    <dbReference type="NCBI Taxonomy" id="8839"/>
    <lineage>
        <taxon>Eukaryota</taxon>
        <taxon>Metazoa</taxon>
        <taxon>Chordata</taxon>
        <taxon>Craniata</taxon>
        <taxon>Vertebrata</taxon>
        <taxon>Euteleostomi</taxon>
        <taxon>Archelosauria</taxon>
        <taxon>Archosauria</taxon>
        <taxon>Dinosauria</taxon>
        <taxon>Saurischia</taxon>
        <taxon>Theropoda</taxon>
        <taxon>Coelurosauria</taxon>
        <taxon>Aves</taxon>
        <taxon>Neognathae</taxon>
        <taxon>Galloanserae</taxon>
        <taxon>Anseriformes</taxon>
        <taxon>Anatidae</taxon>
        <taxon>Anatinae</taxon>
        <taxon>Anas</taxon>
    </lineage>
</organism>
<feature type="region of interest" description="Disordered" evidence="1">
    <location>
        <begin position="90"/>
        <end position="149"/>
    </location>
</feature>
<proteinExistence type="predicted"/>